<accession>A0ABN5VRV2</accession>
<reference evidence="2 3" key="2">
    <citation type="journal article" date="2023" name="ChemBioChem">
        <title>Acyltransferase Domain Exchange between Two Independent Type I Polyketide Synthases in the Same Producer Strain of Macrolide Antibiotics.</title>
        <authorList>
            <person name="Kudo F."/>
            <person name="Kishikawa K."/>
            <person name="Tsuboi K."/>
            <person name="Kido T."/>
            <person name="Usui T."/>
            <person name="Hashimoto J."/>
            <person name="Shin-Ya K."/>
            <person name="Miyanaga A."/>
            <person name="Eguchi T."/>
        </authorList>
    </citation>
    <scope>NUCLEOTIDE SEQUENCE [LARGE SCALE GENOMIC DNA]</scope>
    <source>
        <strain evidence="2 3">A-8890</strain>
    </source>
</reference>
<dbReference type="RefSeq" id="WP_286254852.1">
    <property type="nucleotide sequence ID" value="NZ_AP018448.1"/>
</dbReference>
<feature type="compositionally biased region" description="Polar residues" evidence="1">
    <location>
        <begin position="135"/>
        <end position="146"/>
    </location>
</feature>
<dbReference type="EMBL" id="AP018448">
    <property type="protein sequence ID" value="BBC34802.1"/>
    <property type="molecule type" value="Genomic_DNA"/>
</dbReference>
<keyword evidence="3" id="KW-1185">Reference proteome</keyword>
<sequence length="172" mass="17124">MNIAVLVALSLIVGAVGAVVAQRRSSGGGCGSGPTSDLSDLDAEADANRWVVGLGVGLSAIDVRAQAAAHGEASEALTHATERLHTARAQLAAARTPEQYALVTSTATEGLRHVGTARTALGLEPAAGSAAGSAVQSADRTATSRPLDQVSRVVRKSGRASSTASRSATAVS</sequence>
<name>A0ABN5VRV2_9ACTN</name>
<reference evidence="2 3" key="1">
    <citation type="journal article" date="2010" name="ChemBioChem">
        <title>Cloning and characterization of the biosynthetic gene cluster of 16-membered macrolide antibiotic FD-891: involvement of a dual functional cytochrome P450 monooxygenase catalyzing epoxidation and hydroxylation.</title>
        <authorList>
            <person name="Kudo F."/>
            <person name="Motegi A."/>
            <person name="Mizoue K."/>
            <person name="Eguchi T."/>
        </authorList>
    </citation>
    <scope>NUCLEOTIDE SEQUENCE [LARGE SCALE GENOMIC DNA]</scope>
    <source>
        <strain evidence="2 3">A-8890</strain>
    </source>
</reference>
<feature type="region of interest" description="Disordered" evidence="1">
    <location>
        <begin position="126"/>
        <end position="172"/>
    </location>
</feature>
<protein>
    <recommendedName>
        <fullName evidence="4">Secreted protein</fullName>
    </recommendedName>
</protein>
<feature type="compositionally biased region" description="Low complexity" evidence="1">
    <location>
        <begin position="159"/>
        <end position="172"/>
    </location>
</feature>
<proteinExistence type="predicted"/>
<evidence type="ECO:0000313" key="2">
    <source>
        <dbReference type="EMBL" id="BBC34802.1"/>
    </source>
</evidence>
<gene>
    <name evidence="2" type="ORF">SGFS_060960</name>
</gene>
<evidence type="ECO:0000313" key="3">
    <source>
        <dbReference type="Proteomes" id="UP001321542"/>
    </source>
</evidence>
<evidence type="ECO:0008006" key="4">
    <source>
        <dbReference type="Google" id="ProtNLM"/>
    </source>
</evidence>
<dbReference type="Proteomes" id="UP001321542">
    <property type="component" value="Chromosome"/>
</dbReference>
<organism evidence="2 3">
    <name type="scientific">Streptomyces graminofaciens</name>
    <dbReference type="NCBI Taxonomy" id="68212"/>
    <lineage>
        <taxon>Bacteria</taxon>
        <taxon>Bacillati</taxon>
        <taxon>Actinomycetota</taxon>
        <taxon>Actinomycetes</taxon>
        <taxon>Kitasatosporales</taxon>
        <taxon>Streptomycetaceae</taxon>
        <taxon>Streptomyces</taxon>
    </lineage>
</organism>
<evidence type="ECO:0000256" key="1">
    <source>
        <dbReference type="SAM" id="MobiDB-lite"/>
    </source>
</evidence>